<dbReference type="eggNOG" id="COG5404">
    <property type="taxonomic scope" value="Bacteria"/>
</dbReference>
<dbReference type="GO" id="GO:0000917">
    <property type="term" value="P:division septum assembly"/>
    <property type="evidence" value="ECO:0007669"/>
    <property type="project" value="UniProtKB-KW"/>
</dbReference>
<evidence type="ECO:0000256" key="3">
    <source>
        <dbReference type="ARBA" id="ARBA00023210"/>
    </source>
</evidence>
<dbReference type="OrthoDB" id="6464784at2"/>
<keyword evidence="2 6" id="KW-0227">DNA damage</keyword>
<reference evidence="7 8" key="1">
    <citation type="submission" date="2014-05" db="EMBL/GenBank/DDBJ databases">
        <title>ATOL: Assembling a taxonomically balanced genome-scale reconstruction of the evolutionary history of the Enterobacteriaceae.</title>
        <authorList>
            <person name="Plunkett G.III."/>
            <person name="Neeno-Eckwall E.C."/>
            <person name="Glasner J.D."/>
            <person name="Perna N.T."/>
        </authorList>
    </citation>
    <scope>NUCLEOTIDE SEQUENCE [LARGE SCALE GENOMIC DNA]</scope>
    <source>
        <strain evidence="7 8">ATCC 33301</strain>
    </source>
</reference>
<dbReference type="EMBL" id="JMPR01000039">
    <property type="protein sequence ID" value="KFD18161.1"/>
    <property type="molecule type" value="Genomic_DNA"/>
</dbReference>
<dbReference type="InterPro" id="IPR047696">
    <property type="entry name" value="SulA_enterobact"/>
</dbReference>
<dbReference type="Gene3D" id="3.40.50.300">
    <property type="entry name" value="P-loop containing nucleotide triphosphate hydrolases"/>
    <property type="match status" value="1"/>
</dbReference>
<dbReference type="NCBIfam" id="NF007892">
    <property type="entry name" value="PRK10595.1"/>
    <property type="match status" value="1"/>
</dbReference>
<dbReference type="Proteomes" id="UP000028602">
    <property type="component" value="Unassembled WGS sequence"/>
</dbReference>
<keyword evidence="5 6" id="KW-0131">Cell cycle</keyword>
<name>A0A085JCG5_9GAMM</name>
<dbReference type="NCBIfam" id="TIGR00623">
    <property type="entry name" value="SOS_SulA_coli"/>
    <property type="match status" value="1"/>
</dbReference>
<dbReference type="PANTHER" id="PTHR35369">
    <property type="entry name" value="BLR3025 PROTEIN-RELATED"/>
    <property type="match status" value="1"/>
</dbReference>
<dbReference type="GO" id="GO:0009432">
    <property type="term" value="P:SOS response"/>
    <property type="evidence" value="ECO:0007669"/>
    <property type="project" value="UniProtKB-UniRule"/>
</dbReference>
<evidence type="ECO:0000256" key="4">
    <source>
        <dbReference type="ARBA" id="ARBA00023236"/>
    </source>
</evidence>
<keyword evidence="1 6" id="KW-0132">Cell division</keyword>
<dbReference type="InterPro" id="IPR050356">
    <property type="entry name" value="SulA_CellDiv_inhibitor"/>
</dbReference>
<comment type="induction">
    <text evidence="6">By DNA damage, as part of the SOS response.</text>
</comment>
<dbReference type="GO" id="GO:0051782">
    <property type="term" value="P:negative regulation of cell division"/>
    <property type="evidence" value="ECO:0007669"/>
    <property type="project" value="UniProtKB-UniRule"/>
</dbReference>
<evidence type="ECO:0000256" key="5">
    <source>
        <dbReference type="ARBA" id="ARBA00023306"/>
    </source>
</evidence>
<dbReference type="SUPFAM" id="SSF52540">
    <property type="entry name" value="P-loop containing nucleoside triphosphate hydrolases"/>
    <property type="match status" value="1"/>
</dbReference>
<protein>
    <recommendedName>
        <fullName evidence="6">Cell division inhibitor SulA</fullName>
    </recommendedName>
</protein>
<proteinExistence type="evidence at transcript level"/>
<dbReference type="GO" id="GO:0006281">
    <property type="term" value="P:DNA repair"/>
    <property type="evidence" value="ECO:0007669"/>
    <property type="project" value="TreeGrafter"/>
</dbReference>
<evidence type="ECO:0000256" key="6">
    <source>
        <dbReference type="HAMAP-Rule" id="MF_01179"/>
    </source>
</evidence>
<dbReference type="Pfam" id="PF03846">
    <property type="entry name" value="SulA"/>
    <property type="match status" value="1"/>
</dbReference>
<evidence type="ECO:0000313" key="8">
    <source>
        <dbReference type="Proteomes" id="UP000028602"/>
    </source>
</evidence>
<sequence length="163" mass="18361">MHTQRLTAKTFKMHHQSTQASYTRGCISELSYQGQNPALLNMLLFPLLKQLGEQSRWQLWLTPAHKLSRHWLQQAGLPLEKSVQIASTERISSVSAMIKALRSGNFSVVIAWLPAGLSNSERHELEQAAIEGHTLGLIMREENTFDSPGGQENRLKIHSSLLH</sequence>
<organism evidence="7 8">
    <name type="scientific">Tatumella ptyseos ATCC 33301</name>
    <dbReference type="NCBI Taxonomy" id="1005995"/>
    <lineage>
        <taxon>Bacteria</taxon>
        <taxon>Pseudomonadati</taxon>
        <taxon>Pseudomonadota</taxon>
        <taxon>Gammaproteobacteria</taxon>
        <taxon>Enterobacterales</taxon>
        <taxon>Erwiniaceae</taxon>
        <taxon>Tatumella</taxon>
    </lineage>
</organism>
<keyword evidence="8" id="KW-1185">Reference proteome</keyword>
<keyword evidence="4 6" id="KW-0742">SOS response</keyword>
<comment type="similarity">
    <text evidence="6">Belongs to the SulA family.</text>
</comment>
<dbReference type="InterPro" id="IPR027417">
    <property type="entry name" value="P-loop_NTPase"/>
</dbReference>
<comment type="function">
    <text evidence="6">Component of the SOS system and an inhibitor of cell division. Accumulation of SulA causes rapid cessation of cell division and the appearance of long, non-septate filaments. In the presence of GTP, binds a polymerization-competent form of FtsZ in a 1:1 ratio, thus inhibiting FtsZ polymerization and therefore preventing it from participating in the assembly of the Z ring. This mechanism prevents the premature segregation of damaged DNA to daughter cells during cell division.</text>
</comment>
<dbReference type="AlphaFoldDB" id="A0A085JCG5"/>
<comment type="caution">
    <text evidence="6">Lacks conserved residue(s) required for the propagation of feature annotation.</text>
</comment>
<gene>
    <name evidence="6 7" type="primary">sulA</name>
    <name evidence="7" type="ORF">GTPT_2696</name>
</gene>
<dbReference type="InterPro" id="IPR004596">
    <property type="entry name" value="Cell_div_suppressor_SulA"/>
</dbReference>
<keyword evidence="3 6" id="KW-0717">Septation</keyword>
<evidence type="ECO:0000256" key="2">
    <source>
        <dbReference type="ARBA" id="ARBA00022763"/>
    </source>
</evidence>
<comment type="subunit">
    <text evidence="6">Interacts with FtsZ.</text>
</comment>
<evidence type="ECO:0000313" key="7">
    <source>
        <dbReference type="EMBL" id="KFD18161.1"/>
    </source>
</evidence>
<accession>A0A085JCG5</accession>
<comment type="PTM">
    <text evidence="6">Is rapidly cleaved and degraded by the Lon protease once DNA damage is repaired.</text>
</comment>
<dbReference type="PIRSF" id="PIRSF003093">
    <property type="entry name" value="SulA"/>
    <property type="match status" value="1"/>
</dbReference>
<evidence type="ECO:0000256" key="1">
    <source>
        <dbReference type="ARBA" id="ARBA00022618"/>
    </source>
</evidence>
<dbReference type="HAMAP" id="MF_01179">
    <property type="entry name" value="SulA"/>
    <property type="match status" value="1"/>
</dbReference>
<dbReference type="PANTHER" id="PTHR35369:SF4">
    <property type="entry name" value="CELL DIVISION INHIBITOR SULA"/>
    <property type="match status" value="1"/>
</dbReference>
<comment type="caution">
    <text evidence="7">The sequence shown here is derived from an EMBL/GenBank/DDBJ whole genome shotgun (WGS) entry which is preliminary data.</text>
</comment>
<feature type="region of interest" description="Lon protease binding" evidence="6">
    <location>
        <begin position="156"/>
        <end position="163"/>
    </location>
</feature>
<feature type="site" description="Essential for degradation by Lon protease" evidence="6">
    <location>
        <position position="163"/>
    </location>
</feature>